<accession>A0ABV9H2U6</accession>
<reference evidence="3" key="1">
    <citation type="journal article" date="2019" name="Int. J. Syst. Evol. Microbiol.">
        <title>The Global Catalogue of Microorganisms (GCM) 10K type strain sequencing project: providing services to taxonomists for standard genome sequencing and annotation.</title>
        <authorList>
            <consortium name="The Broad Institute Genomics Platform"/>
            <consortium name="The Broad Institute Genome Sequencing Center for Infectious Disease"/>
            <person name="Wu L."/>
            <person name="Ma J."/>
        </authorList>
    </citation>
    <scope>NUCLEOTIDE SEQUENCE [LARGE SCALE GENOMIC DNA]</scope>
    <source>
        <strain evidence="3">CGMCC 1.15731</strain>
    </source>
</reference>
<organism evidence="2 3">
    <name type="scientific">Daeguia caeni</name>
    <dbReference type="NCBI Taxonomy" id="439612"/>
    <lineage>
        <taxon>Bacteria</taxon>
        <taxon>Pseudomonadati</taxon>
        <taxon>Pseudomonadota</taxon>
        <taxon>Alphaproteobacteria</taxon>
        <taxon>Hyphomicrobiales</taxon>
        <taxon>Brucellaceae</taxon>
        <taxon>Daeguia</taxon>
    </lineage>
</organism>
<evidence type="ECO:0000313" key="2">
    <source>
        <dbReference type="EMBL" id="MFC4624743.1"/>
    </source>
</evidence>
<keyword evidence="3" id="KW-1185">Reference proteome</keyword>
<evidence type="ECO:0000256" key="1">
    <source>
        <dbReference type="SAM" id="MobiDB-lite"/>
    </source>
</evidence>
<gene>
    <name evidence="2" type="ORF">ACFO1V_05820</name>
</gene>
<comment type="caution">
    <text evidence="2">The sequence shown here is derived from an EMBL/GenBank/DDBJ whole genome shotgun (WGS) entry which is preliminary data.</text>
</comment>
<dbReference type="EMBL" id="JBHSEL010000045">
    <property type="protein sequence ID" value="MFC4624743.1"/>
    <property type="molecule type" value="Genomic_DNA"/>
</dbReference>
<sequence>MLSAGSLATIQAVSSLLEERMKAPGDRHPSLFEAPFMFHAARLVGETGKEVIPPRPKAVRMPMPSARPLSVGRSGAVSPDCSIFIRKAILSNAHPIRRFPDR</sequence>
<dbReference type="RefSeq" id="WP_374833365.1">
    <property type="nucleotide sequence ID" value="NZ_JBHEEZ010000024.1"/>
</dbReference>
<proteinExistence type="predicted"/>
<feature type="region of interest" description="Disordered" evidence="1">
    <location>
        <begin position="53"/>
        <end position="76"/>
    </location>
</feature>
<protein>
    <submittedName>
        <fullName evidence="2">Uncharacterized protein</fullName>
    </submittedName>
</protein>
<evidence type="ECO:0000313" key="3">
    <source>
        <dbReference type="Proteomes" id="UP001596042"/>
    </source>
</evidence>
<dbReference type="Proteomes" id="UP001596042">
    <property type="component" value="Unassembled WGS sequence"/>
</dbReference>
<name>A0ABV9H2U6_9HYPH</name>